<name>A0A4Q8AIZ8_9MICO</name>
<dbReference type="Gene3D" id="3.90.1340.10">
    <property type="entry name" value="Phage tail collar domain"/>
    <property type="match status" value="1"/>
</dbReference>
<evidence type="ECO:0000313" key="4">
    <source>
        <dbReference type="Proteomes" id="UP000291483"/>
    </source>
</evidence>
<gene>
    <name evidence="3" type="ORF">EV379_0028</name>
</gene>
<feature type="region of interest" description="Disordered" evidence="1">
    <location>
        <begin position="128"/>
        <end position="151"/>
    </location>
</feature>
<dbReference type="EMBL" id="SHLC01000001">
    <property type="protein sequence ID" value="RZU63739.1"/>
    <property type="molecule type" value="Genomic_DNA"/>
</dbReference>
<feature type="domain" description="Phage tail collar" evidence="2">
    <location>
        <begin position="8"/>
        <end position="63"/>
    </location>
</feature>
<protein>
    <submittedName>
        <fullName evidence="3">Microcystin-dependent protein</fullName>
    </submittedName>
</protein>
<proteinExistence type="predicted"/>
<dbReference type="OrthoDB" id="9810174at2"/>
<dbReference type="Pfam" id="PF07484">
    <property type="entry name" value="Collar"/>
    <property type="match status" value="1"/>
</dbReference>
<sequence length="178" mass="18908">MADPFVAEIRMFPFNFAPQGWAWCDGQLLPLSQNTALFSLLGTTYGGDGKTTFALPNLNGSFPMHPGQGPGLSLRSLGEQGGRQTVTLLESEIPAHGHALNALPISGTSNSAEGRMLAAPRYGRAQERSYAEQNAPGITKLSPAGLSSAGDDQPHNNMPPYLTLYFAIALQGVFPPRP</sequence>
<dbReference type="AlphaFoldDB" id="A0A4Q8AIZ8"/>
<keyword evidence="4" id="KW-1185">Reference proteome</keyword>
<organism evidence="3 4">
    <name type="scientific">Microterricola gilva</name>
    <dbReference type="NCBI Taxonomy" id="393267"/>
    <lineage>
        <taxon>Bacteria</taxon>
        <taxon>Bacillati</taxon>
        <taxon>Actinomycetota</taxon>
        <taxon>Actinomycetes</taxon>
        <taxon>Micrococcales</taxon>
        <taxon>Microbacteriaceae</taxon>
        <taxon>Microterricola</taxon>
    </lineage>
</organism>
<reference evidence="3 4" key="1">
    <citation type="submission" date="2019-02" db="EMBL/GenBank/DDBJ databases">
        <title>Sequencing the genomes of 1000 actinobacteria strains.</title>
        <authorList>
            <person name="Klenk H.-P."/>
        </authorList>
    </citation>
    <scope>NUCLEOTIDE SEQUENCE [LARGE SCALE GENOMIC DNA]</scope>
    <source>
        <strain evidence="3 4">DSM 18319</strain>
    </source>
</reference>
<dbReference type="InterPro" id="IPR037053">
    <property type="entry name" value="Phage_tail_collar_dom_sf"/>
</dbReference>
<evidence type="ECO:0000259" key="2">
    <source>
        <dbReference type="Pfam" id="PF07484"/>
    </source>
</evidence>
<dbReference type="RefSeq" id="WP_130504369.1">
    <property type="nucleotide sequence ID" value="NZ_SHLC01000001.1"/>
</dbReference>
<comment type="caution">
    <text evidence="3">The sequence shown here is derived from an EMBL/GenBank/DDBJ whole genome shotgun (WGS) entry which is preliminary data.</text>
</comment>
<accession>A0A4Q8AIZ8</accession>
<dbReference type="Proteomes" id="UP000291483">
    <property type="component" value="Unassembled WGS sequence"/>
</dbReference>
<evidence type="ECO:0000256" key="1">
    <source>
        <dbReference type="SAM" id="MobiDB-lite"/>
    </source>
</evidence>
<evidence type="ECO:0000313" key="3">
    <source>
        <dbReference type="EMBL" id="RZU63739.1"/>
    </source>
</evidence>
<dbReference type="InterPro" id="IPR011083">
    <property type="entry name" value="Phage_tail_collar_dom"/>
</dbReference>
<dbReference type="SUPFAM" id="SSF88874">
    <property type="entry name" value="Receptor-binding domain of short tail fibre protein gp12"/>
    <property type="match status" value="1"/>
</dbReference>